<feature type="region of interest" description="Disordered" evidence="1">
    <location>
        <begin position="166"/>
        <end position="185"/>
    </location>
</feature>
<organism evidence="2 3">
    <name type="scientific">Paenibacillus piri</name>
    <dbReference type="NCBI Taxonomy" id="2547395"/>
    <lineage>
        <taxon>Bacteria</taxon>
        <taxon>Bacillati</taxon>
        <taxon>Bacillota</taxon>
        <taxon>Bacilli</taxon>
        <taxon>Bacillales</taxon>
        <taxon>Paenibacillaceae</taxon>
        <taxon>Paenibacillus</taxon>
    </lineage>
</organism>
<dbReference type="AlphaFoldDB" id="A0A4R5KND0"/>
<dbReference type="EMBL" id="SMRT01000006">
    <property type="protein sequence ID" value="TDF97169.1"/>
    <property type="molecule type" value="Genomic_DNA"/>
</dbReference>
<dbReference type="InterPro" id="IPR028994">
    <property type="entry name" value="Integrin_alpha_N"/>
</dbReference>
<protein>
    <recommendedName>
        <fullName evidence="4">VCBS repeat-containing protein</fullName>
    </recommendedName>
</protein>
<dbReference type="PROSITE" id="PS51257">
    <property type="entry name" value="PROKAR_LIPOPROTEIN"/>
    <property type="match status" value="1"/>
</dbReference>
<evidence type="ECO:0000313" key="2">
    <source>
        <dbReference type="EMBL" id="TDF97169.1"/>
    </source>
</evidence>
<dbReference type="RefSeq" id="WP_133229475.1">
    <property type="nucleotide sequence ID" value="NZ_SMRT01000006.1"/>
</dbReference>
<gene>
    <name evidence="2" type="ORF">E1757_15160</name>
</gene>
<keyword evidence="3" id="KW-1185">Reference proteome</keyword>
<dbReference type="Proteomes" id="UP000295636">
    <property type="component" value="Unassembled WGS sequence"/>
</dbReference>
<comment type="caution">
    <text evidence="2">The sequence shown here is derived from an EMBL/GenBank/DDBJ whole genome shotgun (WGS) entry which is preliminary data.</text>
</comment>
<name>A0A4R5KND0_9BACL</name>
<dbReference type="SUPFAM" id="SSF69318">
    <property type="entry name" value="Integrin alpha N-terminal domain"/>
    <property type="match status" value="1"/>
</dbReference>
<evidence type="ECO:0008006" key="4">
    <source>
        <dbReference type="Google" id="ProtNLM"/>
    </source>
</evidence>
<reference evidence="2 3" key="1">
    <citation type="submission" date="2019-03" db="EMBL/GenBank/DDBJ databases">
        <title>This is whole genome sequence of Paenibacillus sp MS74 strain.</title>
        <authorList>
            <person name="Trinh H.N."/>
        </authorList>
    </citation>
    <scope>NUCLEOTIDE SEQUENCE [LARGE SCALE GENOMIC DNA]</scope>
    <source>
        <strain evidence="2 3">MS74</strain>
    </source>
</reference>
<evidence type="ECO:0000313" key="3">
    <source>
        <dbReference type="Proteomes" id="UP000295636"/>
    </source>
</evidence>
<evidence type="ECO:0000256" key="1">
    <source>
        <dbReference type="SAM" id="MobiDB-lite"/>
    </source>
</evidence>
<dbReference type="OrthoDB" id="2650714at2"/>
<sequence>MLSRPLKAGIIISVIWLTGGCGMPAAPIDLIKPPVSHESVPKDSFHTALQALLPEGARLLIPRQGDKFQAVSFGDVDGDGVDEAVVVYEESSRPEKSLRASVLKQHDAAWRIVGDAKGIGYGIDYVRVADDNGDGISEIMLGWSLGAGGTGMDTYEWKNNVLTLTGKKGYGSPPDGDAVRNQSTQ</sequence>
<accession>A0A4R5KND0</accession>
<proteinExistence type="predicted"/>